<keyword evidence="1" id="KW-1133">Transmembrane helix</keyword>
<protein>
    <submittedName>
        <fullName evidence="3">Peptidase M12B domain-containing protein</fullName>
    </submittedName>
</protein>
<evidence type="ECO:0000313" key="2">
    <source>
        <dbReference type="Proteomes" id="UP000887574"/>
    </source>
</evidence>
<dbReference type="SUPFAM" id="SSF55486">
    <property type="entry name" value="Metalloproteases ('zincins'), catalytic domain"/>
    <property type="match status" value="1"/>
</dbReference>
<dbReference type="InterPro" id="IPR024079">
    <property type="entry name" value="MetalloPept_cat_dom_sf"/>
</dbReference>
<dbReference type="Pfam" id="PF13582">
    <property type="entry name" value="Reprolysin_3"/>
    <property type="match status" value="1"/>
</dbReference>
<evidence type="ECO:0000256" key="1">
    <source>
        <dbReference type="SAM" id="Phobius"/>
    </source>
</evidence>
<proteinExistence type="predicted"/>
<keyword evidence="1" id="KW-0812">Transmembrane</keyword>
<organism evidence="2 3">
    <name type="scientific">Ditylenchus dipsaci</name>
    <dbReference type="NCBI Taxonomy" id="166011"/>
    <lineage>
        <taxon>Eukaryota</taxon>
        <taxon>Metazoa</taxon>
        <taxon>Ecdysozoa</taxon>
        <taxon>Nematoda</taxon>
        <taxon>Chromadorea</taxon>
        <taxon>Rhabditida</taxon>
        <taxon>Tylenchina</taxon>
        <taxon>Tylenchomorpha</taxon>
        <taxon>Sphaerularioidea</taxon>
        <taxon>Anguinidae</taxon>
        <taxon>Anguininae</taxon>
        <taxon>Ditylenchus</taxon>
    </lineage>
</organism>
<keyword evidence="2" id="KW-1185">Reference proteome</keyword>
<dbReference type="Proteomes" id="UP000887574">
    <property type="component" value="Unplaced"/>
</dbReference>
<evidence type="ECO:0000313" key="3">
    <source>
        <dbReference type="WBParaSite" id="jg1"/>
    </source>
</evidence>
<reference evidence="3" key="1">
    <citation type="submission" date="2022-11" db="UniProtKB">
        <authorList>
            <consortium name="WormBaseParasite"/>
        </authorList>
    </citation>
    <scope>IDENTIFICATION</scope>
</reference>
<keyword evidence="1" id="KW-0472">Membrane</keyword>
<sequence length="178" mass="19945">MIFNQRTIRMVSKDECTANPDLTALCAKKDSFTHGICDNGDMVSLGPVFNVALIHLLDSFSNEYNLKNAITTVAHEFGHLLGANHDKITSYGYKSLMTAGPANEKDRKFSELSLKQILASPTFWLIRMEQMNGAVHNCNRTVKAAPGIENDFSDFDKFITKIYFFLAILAFLISLNEK</sequence>
<accession>A0A915CKQ5</accession>
<dbReference type="Gene3D" id="3.40.390.10">
    <property type="entry name" value="Collagenase (Catalytic Domain)"/>
    <property type="match status" value="1"/>
</dbReference>
<dbReference type="AlphaFoldDB" id="A0A915CKQ5"/>
<name>A0A915CKQ5_9BILA</name>
<dbReference type="WBParaSite" id="jg1">
    <property type="protein sequence ID" value="jg1"/>
    <property type="gene ID" value="jg1"/>
</dbReference>
<dbReference type="GO" id="GO:0008237">
    <property type="term" value="F:metallopeptidase activity"/>
    <property type="evidence" value="ECO:0007669"/>
    <property type="project" value="InterPro"/>
</dbReference>
<feature type="transmembrane region" description="Helical" evidence="1">
    <location>
        <begin position="158"/>
        <end position="175"/>
    </location>
</feature>